<keyword evidence="1" id="KW-0812">Transmembrane</keyword>
<evidence type="ECO:0000313" key="3">
    <source>
        <dbReference type="Proteomes" id="UP000293589"/>
    </source>
</evidence>
<reference evidence="2 3" key="1">
    <citation type="submission" date="2019-01" db="EMBL/GenBank/DDBJ databases">
        <title>Complete genome sequence of Bifidobacterium gallinarum CACC 514.</title>
        <authorList>
            <person name="Jung M."/>
        </authorList>
    </citation>
    <scope>NUCLEOTIDE SEQUENCE [LARGE SCALE GENOMIC DNA]</scope>
    <source>
        <strain evidence="2 3">CACC 514</strain>
    </source>
</reference>
<accession>A0A4P6DSC8</accession>
<dbReference type="EMBL" id="CP035464">
    <property type="protein sequence ID" value="QAY32526.1"/>
    <property type="molecule type" value="Genomic_DNA"/>
</dbReference>
<dbReference type="KEGG" id="bgx:ESN35_03120"/>
<evidence type="ECO:0000256" key="1">
    <source>
        <dbReference type="SAM" id="Phobius"/>
    </source>
</evidence>
<keyword evidence="1" id="KW-1133">Transmembrane helix</keyword>
<protein>
    <submittedName>
        <fullName evidence="2">Uncharacterized protein</fullName>
    </submittedName>
</protein>
<sequence length="61" mass="6552">MGNATKTLVMLLAFAWLMTHDGCAHPMGNVLAMIAFVAAGTSLLLPRAVDWAERNLNPRGN</sequence>
<name>A0A4P6DSC8_9BIFI</name>
<keyword evidence="1" id="KW-0472">Membrane</keyword>
<dbReference type="Proteomes" id="UP000293589">
    <property type="component" value="Chromosome"/>
</dbReference>
<feature type="transmembrane region" description="Helical" evidence="1">
    <location>
        <begin position="31"/>
        <end position="49"/>
    </location>
</feature>
<proteinExistence type="predicted"/>
<gene>
    <name evidence="2" type="ORF">ESN35_03120</name>
</gene>
<evidence type="ECO:0000313" key="2">
    <source>
        <dbReference type="EMBL" id="QAY32526.1"/>
    </source>
</evidence>
<dbReference type="AlphaFoldDB" id="A0A4P6DSC8"/>
<organism evidence="2 3">
    <name type="scientific">Bifidobacterium pullorum subsp. gallinarum</name>
    <dbReference type="NCBI Taxonomy" id="78344"/>
    <lineage>
        <taxon>Bacteria</taxon>
        <taxon>Bacillati</taxon>
        <taxon>Actinomycetota</taxon>
        <taxon>Actinomycetes</taxon>
        <taxon>Bifidobacteriales</taxon>
        <taxon>Bifidobacteriaceae</taxon>
        <taxon>Bifidobacterium</taxon>
    </lineage>
</organism>
<dbReference type="RefSeq" id="WP_129237021.1">
    <property type="nucleotide sequence ID" value="NZ_CP035464.1"/>
</dbReference>